<evidence type="ECO:0000313" key="3">
    <source>
        <dbReference type="Proteomes" id="UP000663859"/>
    </source>
</evidence>
<dbReference type="Proteomes" id="UP000663859">
    <property type="component" value="Unassembled WGS sequence"/>
</dbReference>
<dbReference type="EMBL" id="CAJNOB010000001">
    <property type="protein sequence ID" value="CAF0689471.1"/>
    <property type="molecule type" value="Genomic_DNA"/>
</dbReference>
<dbReference type="AlphaFoldDB" id="A0A8J2BHB3"/>
<reference evidence="2" key="1">
    <citation type="submission" date="2021-02" db="EMBL/GenBank/DDBJ databases">
        <authorList>
            <person name="Cremers G."/>
            <person name="Picone N."/>
        </authorList>
    </citation>
    <scope>NUCLEOTIDE SEQUENCE</scope>
    <source>
        <strain evidence="2">PQ17</strain>
    </source>
</reference>
<evidence type="ECO:0000256" key="1">
    <source>
        <dbReference type="SAM" id="Phobius"/>
    </source>
</evidence>
<keyword evidence="1" id="KW-0812">Transmembrane</keyword>
<keyword evidence="3" id="KW-1185">Reference proteome</keyword>
<accession>A0A8J2BHB3</accession>
<feature type="transmembrane region" description="Helical" evidence="1">
    <location>
        <begin position="16"/>
        <end position="36"/>
    </location>
</feature>
<organism evidence="2 3">
    <name type="scientific">Candidatus Methylacidithermus pantelleriae</name>
    <dbReference type="NCBI Taxonomy" id="2744239"/>
    <lineage>
        <taxon>Bacteria</taxon>
        <taxon>Pseudomonadati</taxon>
        <taxon>Verrucomicrobiota</taxon>
        <taxon>Methylacidiphilae</taxon>
        <taxon>Methylacidiphilales</taxon>
        <taxon>Methylacidiphilaceae</taxon>
        <taxon>Candidatus Methylacidithermus</taxon>
    </lineage>
</organism>
<keyword evidence="1" id="KW-0472">Membrane</keyword>
<gene>
    <name evidence="2" type="ORF">MPNT_10233</name>
</gene>
<comment type="caution">
    <text evidence="2">The sequence shown here is derived from an EMBL/GenBank/DDBJ whole genome shotgun (WGS) entry which is preliminary data.</text>
</comment>
<proteinExistence type="predicted"/>
<keyword evidence="1" id="KW-1133">Transmembrane helix</keyword>
<evidence type="ECO:0000313" key="2">
    <source>
        <dbReference type="EMBL" id="CAF0689471.1"/>
    </source>
</evidence>
<sequence>MVHKRIVRQRLRKSQCLFFPPSWVAWVVLGILAWGLSGCGYGGGKGGGEKVVSEKLAGASLEQTKRDFEAYLNREIADILRYSPGYTATVKNLSLGPSQRHKGWAIAEWDTVLAYKGEVFDTLHYTAELPDIGEGRLSWFNSTEMPRWRQSLETRVVNHWKRRTGSK</sequence>
<name>A0A8J2BHB3_9BACT</name>
<protein>
    <submittedName>
        <fullName evidence="2">Uncharacterized protein</fullName>
    </submittedName>
</protein>